<dbReference type="PaxDb" id="3880-AES80884"/>
<comment type="subcellular location">
    <subcellularLocation>
        <location evidence="1">Membrane</location>
        <topology evidence="1">Multi-pass membrane protein</topology>
    </subcellularLocation>
</comment>
<evidence type="ECO:0000313" key="7">
    <source>
        <dbReference type="EnsemblPlants" id="AES80884"/>
    </source>
</evidence>
<reference evidence="7" key="3">
    <citation type="submission" date="2015-04" db="UniProtKB">
        <authorList>
            <consortium name="EnsemblPlants"/>
        </authorList>
    </citation>
    <scope>IDENTIFICATION</scope>
    <source>
        <strain evidence="7">cv. Jemalong A17</strain>
    </source>
</reference>
<evidence type="ECO:0000256" key="5">
    <source>
        <dbReference type="SAM" id="Phobius"/>
    </source>
</evidence>
<dbReference type="GO" id="GO:0016020">
    <property type="term" value="C:membrane"/>
    <property type="evidence" value="ECO:0007669"/>
    <property type="project" value="UniProtKB-SubCell"/>
</dbReference>
<organism evidence="6 8">
    <name type="scientific">Medicago truncatula</name>
    <name type="common">Barrel medic</name>
    <name type="synonym">Medicago tribuloides</name>
    <dbReference type="NCBI Taxonomy" id="3880"/>
    <lineage>
        <taxon>Eukaryota</taxon>
        <taxon>Viridiplantae</taxon>
        <taxon>Streptophyta</taxon>
        <taxon>Embryophyta</taxon>
        <taxon>Tracheophyta</taxon>
        <taxon>Spermatophyta</taxon>
        <taxon>Magnoliopsida</taxon>
        <taxon>eudicotyledons</taxon>
        <taxon>Gunneridae</taxon>
        <taxon>Pentapetalae</taxon>
        <taxon>rosids</taxon>
        <taxon>fabids</taxon>
        <taxon>Fabales</taxon>
        <taxon>Fabaceae</taxon>
        <taxon>Papilionoideae</taxon>
        <taxon>50 kb inversion clade</taxon>
        <taxon>NPAAA clade</taxon>
        <taxon>Hologalegina</taxon>
        <taxon>IRL clade</taxon>
        <taxon>Trifolieae</taxon>
        <taxon>Medicago</taxon>
    </lineage>
</organism>
<dbReference type="PANTHER" id="PTHR23510:SF21">
    <property type="entry name" value="SPX DOMAIN-CONTAINING PROTEIN"/>
    <property type="match status" value="1"/>
</dbReference>
<gene>
    <name evidence="6" type="ordered locus">MTR_7g086180</name>
</gene>
<dbReference type="eggNOG" id="KOG2325">
    <property type="taxonomic scope" value="Eukaryota"/>
</dbReference>
<feature type="transmembrane region" description="Helical" evidence="5">
    <location>
        <begin position="24"/>
        <end position="48"/>
    </location>
</feature>
<dbReference type="EMBL" id="CM001223">
    <property type="protein sequence ID" value="AES80884.1"/>
    <property type="molecule type" value="Genomic_DNA"/>
</dbReference>
<evidence type="ECO:0000313" key="8">
    <source>
        <dbReference type="Proteomes" id="UP000002051"/>
    </source>
</evidence>
<keyword evidence="8" id="KW-1185">Reference proteome</keyword>
<name>G7L0H6_MEDTR</name>
<evidence type="ECO:0000256" key="2">
    <source>
        <dbReference type="ARBA" id="ARBA00022692"/>
    </source>
</evidence>
<dbReference type="Proteomes" id="UP000002051">
    <property type="component" value="Unassembled WGS sequence"/>
</dbReference>
<dbReference type="InterPro" id="IPR036259">
    <property type="entry name" value="MFS_trans_sf"/>
</dbReference>
<reference evidence="6 8" key="1">
    <citation type="journal article" date="2011" name="Nature">
        <title>The Medicago genome provides insight into the evolution of rhizobial symbioses.</title>
        <authorList>
            <person name="Young N.D."/>
            <person name="Debelle F."/>
            <person name="Oldroyd G.E."/>
            <person name="Geurts R."/>
            <person name="Cannon S.B."/>
            <person name="Udvardi M.K."/>
            <person name="Benedito V.A."/>
            <person name="Mayer K.F."/>
            <person name="Gouzy J."/>
            <person name="Schoof H."/>
            <person name="Van de Peer Y."/>
            <person name="Proost S."/>
            <person name="Cook D.R."/>
            <person name="Meyers B.C."/>
            <person name="Spannagl M."/>
            <person name="Cheung F."/>
            <person name="De Mita S."/>
            <person name="Krishnakumar V."/>
            <person name="Gundlach H."/>
            <person name="Zhou S."/>
            <person name="Mudge J."/>
            <person name="Bharti A.K."/>
            <person name="Murray J.D."/>
            <person name="Naoumkina M.A."/>
            <person name="Rosen B."/>
            <person name="Silverstein K.A."/>
            <person name="Tang H."/>
            <person name="Rombauts S."/>
            <person name="Zhao P.X."/>
            <person name="Zhou P."/>
            <person name="Barbe V."/>
            <person name="Bardou P."/>
            <person name="Bechner M."/>
            <person name="Bellec A."/>
            <person name="Berger A."/>
            <person name="Berges H."/>
            <person name="Bidwell S."/>
            <person name="Bisseling T."/>
            <person name="Choisne N."/>
            <person name="Couloux A."/>
            <person name="Denny R."/>
            <person name="Deshpande S."/>
            <person name="Dai X."/>
            <person name="Doyle J.J."/>
            <person name="Dudez A.M."/>
            <person name="Farmer A.D."/>
            <person name="Fouteau S."/>
            <person name="Franken C."/>
            <person name="Gibelin C."/>
            <person name="Gish J."/>
            <person name="Goldstein S."/>
            <person name="Gonzalez A.J."/>
            <person name="Green P.J."/>
            <person name="Hallab A."/>
            <person name="Hartog M."/>
            <person name="Hua A."/>
            <person name="Humphray S.J."/>
            <person name="Jeong D.H."/>
            <person name="Jing Y."/>
            <person name="Jocker A."/>
            <person name="Kenton S.M."/>
            <person name="Kim D.J."/>
            <person name="Klee K."/>
            <person name="Lai H."/>
            <person name="Lang C."/>
            <person name="Lin S."/>
            <person name="Macmil S.L."/>
            <person name="Magdelenat G."/>
            <person name="Matthews L."/>
            <person name="McCorrison J."/>
            <person name="Monaghan E.L."/>
            <person name="Mun J.H."/>
            <person name="Najar F.Z."/>
            <person name="Nicholson C."/>
            <person name="Noirot C."/>
            <person name="O'Bleness M."/>
            <person name="Paule C.R."/>
            <person name="Poulain J."/>
            <person name="Prion F."/>
            <person name="Qin B."/>
            <person name="Qu C."/>
            <person name="Retzel E.F."/>
            <person name="Riddle C."/>
            <person name="Sallet E."/>
            <person name="Samain S."/>
            <person name="Samson N."/>
            <person name="Sanders I."/>
            <person name="Saurat O."/>
            <person name="Scarpelli C."/>
            <person name="Schiex T."/>
            <person name="Segurens B."/>
            <person name="Severin A.J."/>
            <person name="Sherrier D.J."/>
            <person name="Shi R."/>
            <person name="Sims S."/>
            <person name="Singer S.R."/>
            <person name="Sinharoy S."/>
            <person name="Sterck L."/>
            <person name="Viollet A."/>
            <person name="Wang B.B."/>
            <person name="Wang K."/>
            <person name="Wang M."/>
            <person name="Wang X."/>
            <person name="Warfsmann J."/>
            <person name="Weissenbach J."/>
            <person name="White D.D."/>
            <person name="White J.D."/>
            <person name="Wiley G.B."/>
            <person name="Wincker P."/>
            <person name="Xing Y."/>
            <person name="Yang L."/>
            <person name="Yao Z."/>
            <person name="Ying F."/>
            <person name="Zhai J."/>
            <person name="Zhou L."/>
            <person name="Zuber A."/>
            <person name="Denarie J."/>
            <person name="Dixon R.A."/>
            <person name="May G.D."/>
            <person name="Schwartz D.C."/>
            <person name="Rogers J."/>
            <person name="Quetier F."/>
            <person name="Town C.D."/>
            <person name="Roe B.A."/>
        </authorList>
    </citation>
    <scope>NUCLEOTIDE SEQUENCE [LARGE SCALE GENOMIC DNA]</scope>
    <source>
        <strain evidence="6">A17</strain>
        <strain evidence="7 8">cv. Jemalong A17</strain>
    </source>
</reference>
<evidence type="ECO:0000256" key="3">
    <source>
        <dbReference type="ARBA" id="ARBA00022989"/>
    </source>
</evidence>
<feature type="transmembrane region" description="Helical" evidence="5">
    <location>
        <begin position="60"/>
        <end position="82"/>
    </location>
</feature>
<accession>G7L0H6</accession>
<feature type="transmembrane region" description="Helical" evidence="5">
    <location>
        <begin position="94"/>
        <end position="115"/>
    </location>
</feature>
<evidence type="ECO:0000313" key="6">
    <source>
        <dbReference type="EMBL" id="AES80884.1"/>
    </source>
</evidence>
<keyword evidence="3 5" id="KW-1133">Transmembrane helix</keyword>
<dbReference type="SUPFAM" id="SSF103473">
    <property type="entry name" value="MFS general substrate transporter"/>
    <property type="match status" value="1"/>
</dbReference>
<dbReference type="HOGENOM" id="CLU_1646251_0_0_1"/>
<proteinExistence type="predicted"/>
<reference evidence="6 8" key="2">
    <citation type="journal article" date="2014" name="BMC Genomics">
        <title>An improved genome release (version Mt4.0) for the model legume Medicago truncatula.</title>
        <authorList>
            <person name="Tang H."/>
            <person name="Krishnakumar V."/>
            <person name="Bidwell S."/>
            <person name="Rosen B."/>
            <person name="Chan A."/>
            <person name="Zhou S."/>
            <person name="Gentzbittel L."/>
            <person name="Childs K.L."/>
            <person name="Yandell M."/>
            <person name="Gundlach H."/>
            <person name="Mayer K.F."/>
            <person name="Schwartz D.C."/>
            <person name="Town C.D."/>
        </authorList>
    </citation>
    <scope>GENOME REANNOTATION</scope>
    <source>
        <strain evidence="7 8">cv. Jemalong A17</strain>
    </source>
</reference>
<keyword evidence="4 5" id="KW-0472">Membrane</keyword>
<evidence type="ECO:0000256" key="4">
    <source>
        <dbReference type="ARBA" id="ARBA00023136"/>
    </source>
</evidence>
<evidence type="ECO:0000256" key="1">
    <source>
        <dbReference type="ARBA" id="ARBA00004141"/>
    </source>
</evidence>
<dbReference type="PANTHER" id="PTHR23510">
    <property type="entry name" value="INNER MEMBRANE TRANSPORT PROTEIN YAJR"/>
    <property type="match status" value="1"/>
</dbReference>
<protein>
    <submittedName>
        <fullName evidence="6">SPX (SYG1/Pho81/XPR1) domain protein MFS transporter, putative</fullName>
    </submittedName>
</protein>
<dbReference type="AlphaFoldDB" id="G7L0H6"/>
<dbReference type="InterPro" id="IPR051068">
    <property type="entry name" value="MFS_Domain-Containing_Protein"/>
</dbReference>
<sequence length="161" mass="17884">MHAFILLQEEISPSPSKENIVDEIYHFMSLLLNLASTFLYMVATYIIVPMTGNYSLNLGAAASVCGVVVGSMAIAQVFASVYFSMWSNRSCLRLIIFSVIVHLIVNIKYAMAYHLNSVVVLLMGRLFCETISVEFQLSRVAAIKTLSESLPSIWVPQDPID</sequence>
<dbReference type="EnsemblPlants" id="AES80884">
    <property type="protein sequence ID" value="AES80884"/>
    <property type="gene ID" value="MTR_7g086180"/>
</dbReference>
<keyword evidence="2 5" id="KW-0812">Transmembrane</keyword>